<organism evidence="2 3">
    <name type="scientific">Candidatus Amphirhobacter heronislandensis</name>
    <dbReference type="NCBI Taxonomy" id="1732024"/>
    <lineage>
        <taxon>Bacteria</taxon>
        <taxon>Pseudomonadati</taxon>
        <taxon>Pseudomonadota</taxon>
        <taxon>Gammaproteobacteria</taxon>
        <taxon>Candidatus Tethybacterales</taxon>
        <taxon>Candidatus Tethybacteraceae</taxon>
        <taxon>Candidatus Amphirhobacter</taxon>
    </lineage>
</organism>
<reference evidence="2" key="1">
    <citation type="submission" date="2020-10" db="EMBL/GenBank/DDBJ databases">
        <title>An improved Amphimedon queenslandica hologenome assembly reveals how three proteobacterial symbionts can extend the metabolic phenotypic of their marine sponge host.</title>
        <authorList>
            <person name="Degnan B."/>
            <person name="Degnan S."/>
            <person name="Xiang X."/>
        </authorList>
    </citation>
    <scope>NUCLEOTIDE SEQUENCE</scope>
    <source>
        <strain evidence="2">AqS2</strain>
    </source>
</reference>
<dbReference type="InterPro" id="IPR052345">
    <property type="entry name" value="Rad_response_metalloprotease"/>
</dbReference>
<protein>
    <submittedName>
        <fullName evidence="2">ImmA/IrrE family metallo-endopeptidase</fullName>
    </submittedName>
</protein>
<name>A0A930UDC9_9GAMM</name>
<evidence type="ECO:0000259" key="1">
    <source>
        <dbReference type="Pfam" id="PF06114"/>
    </source>
</evidence>
<dbReference type="InterPro" id="IPR010359">
    <property type="entry name" value="IrrE_HExxH"/>
</dbReference>
<accession>A0A930UDC9</accession>
<sequence>MEKRSINPKRLQWCLDHYELSLKELAEDAHIELSTLERAATGEEALSYRELRRLAESCELESLFFTSNGELNGKYATPQLRGAKACLPPHSVDMLKLIMRVERRRDDYEGVLEGLGWQEMLQVEGLPRFSDNSDFASNAAKVRQWLGIKGGEGFDDLRRLVEDRNIMVFLSQHYEGRWKVPEEEKVSKFKGFTLDHASLPVLFVTRHQETEEQAFAMMHGLAHLIMHKGSKVENAETLSFFPKEASKEEEEANMLANCILLPDSAVAGVQAQDFDSLKPEEIKDRLRPICAKHCVSAAAVLARLHRAGKVSAAACQRYEEWTAKQSIEPKPCEHIEEWLHVFGHRYVRTIISAANCRVITGHKAMVYMEADFDTYIELKGWAR</sequence>
<keyword evidence="3" id="KW-1185">Reference proteome</keyword>
<dbReference type="AlphaFoldDB" id="A0A930UDC9"/>
<dbReference type="EMBL" id="JADHEI010000053">
    <property type="protein sequence ID" value="MBF2735825.1"/>
    <property type="molecule type" value="Genomic_DNA"/>
</dbReference>
<dbReference type="Gene3D" id="1.10.10.2910">
    <property type="match status" value="1"/>
</dbReference>
<evidence type="ECO:0000313" key="3">
    <source>
        <dbReference type="Proteomes" id="UP000604381"/>
    </source>
</evidence>
<feature type="domain" description="IrrE N-terminal-like" evidence="1">
    <location>
        <begin position="191"/>
        <end position="304"/>
    </location>
</feature>
<dbReference type="Proteomes" id="UP000604381">
    <property type="component" value="Unassembled WGS sequence"/>
</dbReference>
<comment type="caution">
    <text evidence="2">The sequence shown here is derived from an EMBL/GenBank/DDBJ whole genome shotgun (WGS) entry which is preliminary data.</text>
</comment>
<dbReference type="PANTHER" id="PTHR43236:SF2">
    <property type="entry name" value="BLL0069 PROTEIN"/>
    <property type="match status" value="1"/>
</dbReference>
<dbReference type="PANTHER" id="PTHR43236">
    <property type="entry name" value="ANTITOXIN HIGA1"/>
    <property type="match status" value="1"/>
</dbReference>
<gene>
    <name evidence="2" type="ORF">ISN26_07135</name>
</gene>
<proteinExistence type="predicted"/>
<evidence type="ECO:0000313" key="2">
    <source>
        <dbReference type="EMBL" id="MBF2735825.1"/>
    </source>
</evidence>
<dbReference type="Pfam" id="PF06114">
    <property type="entry name" value="Peptidase_M78"/>
    <property type="match status" value="1"/>
</dbReference>